<reference evidence="3 4" key="1">
    <citation type="submission" date="2013-08" db="EMBL/GenBank/DDBJ databases">
        <authorList>
            <person name="Durkin A.S."/>
            <person name="Haft D.R."/>
            <person name="McCorrison J."/>
            <person name="Torralba M."/>
            <person name="Gillis M."/>
            <person name="Haft D.H."/>
            <person name="Methe B."/>
            <person name="Sutton G."/>
            <person name="Nelson K.E."/>
        </authorList>
    </citation>
    <scope>NUCLEOTIDE SEQUENCE [LARGE SCALE GENOMIC DNA]</scope>
    <source>
        <strain evidence="3 4">F0493</strain>
    </source>
</reference>
<dbReference type="GO" id="GO:0016747">
    <property type="term" value="F:acyltransferase activity, transferring groups other than amino-acyl groups"/>
    <property type="evidence" value="ECO:0007669"/>
    <property type="project" value="InterPro"/>
</dbReference>
<proteinExistence type="predicted"/>
<feature type="transmembrane region" description="Helical" evidence="1">
    <location>
        <begin position="7"/>
        <end position="26"/>
    </location>
</feature>
<feature type="transmembrane region" description="Helical" evidence="1">
    <location>
        <begin position="223"/>
        <end position="245"/>
    </location>
</feature>
<feature type="transmembrane region" description="Helical" evidence="1">
    <location>
        <begin position="196"/>
        <end position="217"/>
    </location>
</feature>
<comment type="caution">
    <text evidence="3">The sequence shown here is derived from an EMBL/GenBank/DDBJ whole genome shotgun (WGS) entry which is preliminary data.</text>
</comment>
<dbReference type="AlphaFoldDB" id="U2MUN4"/>
<dbReference type="Pfam" id="PF01757">
    <property type="entry name" value="Acyl_transf_3"/>
    <property type="match status" value="1"/>
</dbReference>
<dbReference type="Proteomes" id="UP000017023">
    <property type="component" value="Unassembled WGS sequence"/>
</dbReference>
<keyword evidence="1" id="KW-0472">Membrane</keyword>
<name>U2MUN4_9BACT</name>
<sequence length="322" mass="37409">MVSRNYSIDVLRLLLSFAVVVIHVHSGKWYDYVDPICRLAVPVFFIISGYFIYDEGINKKVKKGLAKVSKIAFWSTVIYALPFLPHLLNGDKINFSLMNFILFNSTPFGGHLWYLFAYIYTLTFALLLNKSNLSKFITLIPTFFFVGLLFGRYSTWLFNQDLPGFLSQNFFLVGFPFFFTGGILRKYLIVQRIHVLSIILLLMITIVILYVECFFFHNENPSGVNYIMVYPCSILLFLLFLKINIRANAFFMYLSQASLYIYIFHPMVALLLQKVFSRKMVGYSISELSINPIFIFFLTWGGYLFIHHSVRYAKNLSNSSCL</sequence>
<gene>
    <name evidence="3" type="ORF">HMPREF9145_1637</name>
</gene>
<keyword evidence="3" id="KW-0808">Transferase</keyword>
<organism evidence="3 4">
    <name type="scientific">Segatella salivae F0493</name>
    <dbReference type="NCBI Taxonomy" id="1395125"/>
    <lineage>
        <taxon>Bacteria</taxon>
        <taxon>Pseudomonadati</taxon>
        <taxon>Bacteroidota</taxon>
        <taxon>Bacteroidia</taxon>
        <taxon>Bacteroidales</taxon>
        <taxon>Prevotellaceae</taxon>
        <taxon>Segatella</taxon>
    </lineage>
</organism>
<evidence type="ECO:0000256" key="1">
    <source>
        <dbReference type="SAM" id="Phobius"/>
    </source>
</evidence>
<evidence type="ECO:0000259" key="2">
    <source>
        <dbReference type="Pfam" id="PF01757"/>
    </source>
</evidence>
<feature type="transmembrane region" description="Helical" evidence="1">
    <location>
        <begin position="165"/>
        <end position="184"/>
    </location>
</feature>
<dbReference type="InterPro" id="IPR002656">
    <property type="entry name" value="Acyl_transf_3_dom"/>
</dbReference>
<evidence type="ECO:0000313" key="4">
    <source>
        <dbReference type="Proteomes" id="UP000017023"/>
    </source>
</evidence>
<feature type="transmembrane region" description="Helical" evidence="1">
    <location>
        <begin position="257"/>
        <end position="276"/>
    </location>
</feature>
<feature type="transmembrane region" description="Helical" evidence="1">
    <location>
        <begin position="136"/>
        <end position="153"/>
    </location>
</feature>
<dbReference type="EMBL" id="AWGW01000003">
    <property type="protein sequence ID" value="ERK02944.1"/>
    <property type="molecule type" value="Genomic_DNA"/>
</dbReference>
<feature type="transmembrane region" description="Helical" evidence="1">
    <location>
        <begin position="65"/>
        <end position="88"/>
    </location>
</feature>
<dbReference type="RefSeq" id="WP_021824398.1">
    <property type="nucleotide sequence ID" value="NZ_AWGW01000003.1"/>
</dbReference>
<dbReference type="GeneID" id="78496860"/>
<feature type="transmembrane region" description="Helical" evidence="1">
    <location>
        <begin position="108"/>
        <end position="129"/>
    </location>
</feature>
<keyword evidence="1" id="KW-1133">Transmembrane helix</keyword>
<keyword evidence="3" id="KW-0012">Acyltransferase</keyword>
<accession>U2MUN4</accession>
<evidence type="ECO:0000313" key="3">
    <source>
        <dbReference type="EMBL" id="ERK02944.1"/>
    </source>
</evidence>
<keyword evidence="1" id="KW-0812">Transmembrane</keyword>
<feature type="transmembrane region" description="Helical" evidence="1">
    <location>
        <begin position="32"/>
        <end position="53"/>
    </location>
</feature>
<protein>
    <submittedName>
        <fullName evidence="3">Acyltransferase</fullName>
    </submittedName>
</protein>
<feature type="transmembrane region" description="Helical" evidence="1">
    <location>
        <begin position="288"/>
        <end position="306"/>
    </location>
</feature>
<dbReference type="PATRIC" id="fig|1395125.3.peg.112"/>
<feature type="domain" description="Acyltransferase 3" evidence="2">
    <location>
        <begin position="5"/>
        <end position="304"/>
    </location>
</feature>